<dbReference type="GO" id="GO:0003700">
    <property type="term" value="F:DNA-binding transcription factor activity"/>
    <property type="evidence" value="ECO:0007669"/>
    <property type="project" value="UniProtKB-UniRule"/>
</dbReference>
<feature type="compositionally biased region" description="Low complexity" evidence="3">
    <location>
        <begin position="493"/>
        <end position="506"/>
    </location>
</feature>
<dbReference type="PROSITE" id="PS51517">
    <property type="entry name" value="NDT80"/>
    <property type="match status" value="1"/>
</dbReference>
<dbReference type="InterPro" id="IPR008967">
    <property type="entry name" value="p53-like_TF_DNA-bd_sf"/>
</dbReference>
<feature type="region of interest" description="Disordered" evidence="3">
    <location>
        <begin position="294"/>
        <end position="333"/>
    </location>
</feature>
<organism evidence="5 6">
    <name type="scientific">Dissophora globulifera</name>
    <dbReference type="NCBI Taxonomy" id="979702"/>
    <lineage>
        <taxon>Eukaryota</taxon>
        <taxon>Fungi</taxon>
        <taxon>Fungi incertae sedis</taxon>
        <taxon>Mucoromycota</taxon>
        <taxon>Mortierellomycotina</taxon>
        <taxon>Mortierellomycetes</taxon>
        <taxon>Mortierellales</taxon>
        <taxon>Mortierellaceae</taxon>
        <taxon>Dissophora</taxon>
    </lineage>
</organism>
<dbReference type="OrthoDB" id="2288358at2759"/>
<reference evidence="5" key="1">
    <citation type="journal article" date="2020" name="Fungal Divers.">
        <title>Resolving the Mortierellaceae phylogeny through synthesis of multi-gene phylogenetics and phylogenomics.</title>
        <authorList>
            <person name="Vandepol N."/>
            <person name="Liber J."/>
            <person name="Desiro A."/>
            <person name="Na H."/>
            <person name="Kennedy M."/>
            <person name="Barry K."/>
            <person name="Grigoriev I.V."/>
            <person name="Miller A.N."/>
            <person name="O'Donnell K."/>
            <person name="Stajich J.E."/>
            <person name="Bonito G."/>
        </authorList>
    </citation>
    <scope>NUCLEOTIDE SEQUENCE</scope>
    <source>
        <strain evidence="5">REB-010B</strain>
    </source>
</reference>
<feature type="compositionally biased region" description="Low complexity" evidence="3">
    <location>
        <begin position="457"/>
        <end position="468"/>
    </location>
</feature>
<feature type="compositionally biased region" description="Low complexity" evidence="3">
    <location>
        <begin position="321"/>
        <end position="333"/>
    </location>
</feature>
<evidence type="ECO:0000256" key="1">
    <source>
        <dbReference type="ARBA" id="ARBA00023125"/>
    </source>
</evidence>
<gene>
    <name evidence="5" type="ORF">BGZ99_004547</name>
</gene>
<dbReference type="InterPro" id="IPR052605">
    <property type="entry name" value="Fungal_trans_regulator"/>
</dbReference>
<dbReference type="GO" id="GO:0003677">
    <property type="term" value="F:DNA binding"/>
    <property type="evidence" value="ECO:0007669"/>
    <property type="project" value="UniProtKB-KW"/>
</dbReference>
<dbReference type="InterPro" id="IPR037141">
    <property type="entry name" value="NDT80_DNA-bd_dom_sf"/>
</dbReference>
<dbReference type="PANTHER" id="PTHR35144:SF2">
    <property type="entry name" value="MEIOSIS-SPECIFIC TRANSCRIPTION FACTOR NDT80"/>
    <property type="match status" value="1"/>
</dbReference>
<dbReference type="Proteomes" id="UP000738325">
    <property type="component" value="Unassembled WGS sequence"/>
</dbReference>
<sequence length="569" mass="61663">MGEGGSGTNSYGVNGSAIGNGSYSSSSSSTHRPRSHSYGNHHGGIDDQPDSPMAVGPDAVAANGARDPAAAYSTAAPSPTAMLATRIKRRSESYAPHESPYFYPAQQHYNLLSMDHSISYNVKISAKIDRGFFLAANDWTCYRRNYFQISASFSIAGLDTSVHPETPCLMDRNGELVQINKFLICIGAHIQNGDKDIELVQHTPKRDRGPQITPRPTPVRAGGDLSMYSNGSNPNVITFERVQFKTATANNGKRRAAQQYYQVHVDLFAETDLGELVLVANSFSAPLVVRGRSPSHYADNEEGGPASSTQPMDGRYYRNDSISSSSNGGGPMSPSVNGDYPYYPNYGYGSSYQYQSLGSASHMAAQSQDPSYYERHDSESYPTSPLSPGARHPGALEAAQGHHAYMTPQGHHGFSPASVSPDMYSPSNFIPTGAESPTSFNRMHPVQEGHYPYGSPQYSQYSQQQQDQYDQDHEVQMAGLRIHSPVSPGSPVQASSRRQSFSSSLSAKKDRGAIGPTRKSRSISMSGINKRAVPSKPKLSRTAPVSPTKELTKGLGISDDRIPEEDLQL</sequence>
<evidence type="ECO:0000256" key="2">
    <source>
        <dbReference type="PROSITE-ProRule" id="PRU00850"/>
    </source>
</evidence>
<dbReference type="AlphaFoldDB" id="A0A9P6RIE0"/>
<protein>
    <recommendedName>
        <fullName evidence="4">NDT80 domain-containing protein</fullName>
    </recommendedName>
</protein>
<feature type="DNA-binding region" description="NDT80" evidence="2">
    <location>
        <begin position="66"/>
        <end position="301"/>
    </location>
</feature>
<dbReference type="GO" id="GO:0051321">
    <property type="term" value="P:meiotic cell cycle"/>
    <property type="evidence" value="ECO:0007669"/>
    <property type="project" value="TreeGrafter"/>
</dbReference>
<keyword evidence="1 2" id="KW-0238">DNA-binding</keyword>
<feature type="region of interest" description="Disordered" evidence="3">
    <location>
        <begin position="361"/>
        <end position="394"/>
    </location>
</feature>
<feature type="region of interest" description="Disordered" evidence="3">
    <location>
        <begin position="425"/>
        <end position="569"/>
    </location>
</feature>
<dbReference type="Gene3D" id="2.60.40.1390">
    <property type="entry name" value="NDT80 DNA-binding domain"/>
    <property type="match status" value="2"/>
</dbReference>
<evidence type="ECO:0000259" key="4">
    <source>
        <dbReference type="PROSITE" id="PS51517"/>
    </source>
</evidence>
<feature type="region of interest" description="Disordered" evidence="3">
    <location>
        <begin position="205"/>
        <end position="227"/>
    </location>
</feature>
<feature type="domain" description="NDT80" evidence="4">
    <location>
        <begin position="66"/>
        <end position="301"/>
    </location>
</feature>
<accession>A0A9P6RIE0</accession>
<comment type="caution">
    <text evidence="5">The sequence shown here is derived from an EMBL/GenBank/DDBJ whole genome shotgun (WGS) entry which is preliminary data.</text>
</comment>
<feature type="compositionally biased region" description="Polar residues" evidence="3">
    <location>
        <begin position="425"/>
        <end position="441"/>
    </location>
</feature>
<name>A0A9P6RIE0_9FUNG</name>
<dbReference type="PANTHER" id="PTHR35144">
    <property type="entry name" value="MEIOSIS-SPECIFIC TRANSCRIPTION FACTOR NDT80"/>
    <property type="match status" value="1"/>
</dbReference>
<dbReference type="SUPFAM" id="SSF49417">
    <property type="entry name" value="p53-like transcription factors"/>
    <property type="match status" value="1"/>
</dbReference>
<proteinExistence type="predicted"/>
<dbReference type="GO" id="GO:0000228">
    <property type="term" value="C:nuclear chromosome"/>
    <property type="evidence" value="ECO:0007669"/>
    <property type="project" value="TreeGrafter"/>
</dbReference>
<evidence type="ECO:0000313" key="6">
    <source>
        <dbReference type="Proteomes" id="UP000738325"/>
    </source>
</evidence>
<evidence type="ECO:0000313" key="5">
    <source>
        <dbReference type="EMBL" id="KAG0320355.1"/>
    </source>
</evidence>
<dbReference type="GO" id="GO:0045944">
    <property type="term" value="P:positive regulation of transcription by RNA polymerase II"/>
    <property type="evidence" value="ECO:0007669"/>
    <property type="project" value="TreeGrafter"/>
</dbReference>
<evidence type="ECO:0000256" key="3">
    <source>
        <dbReference type="SAM" id="MobiDB-lite"/>
    </source>
</evidence>
<dbReference type="EMBL" id="JAAAIP010000286">
    <property type="protein sequence ID" value="KAG0320355.1"/>
    <property type="molecule type" value="Genomic_DNA"/>
</dbReference>
<dbReference type="Pfam" id="PF05224">
    <property type="entry name" value="NDT80_PhoG"/>
    <property type="match status" value="1"/>
</dbReference>
<feature type="region of interest" description="Disordered" evidence="3">
    <location>
        <begin position="21"/>
        <end position="60"/>
    </location>
</feature>
<dbReference type="InterPro" id="IPR024061">
    <property type="entry name" value="NDT80_DNA-bd_dom"/>
</dbReference>
<keyword evidence="6" id="KW-1185">Reference proteome</keyword>